<evidence type="ECO:0000313" key="2">
    <source>
        <dbReference type="Proteomes" id="UP000245263"/>
    </source>
</evidence>
<sequence length="149" mass="17294">MDKVIENKWIPEQKLLISHLDGAMDIEDIAAWESSLHQCLNQIEENGTFKIFVNLYGFSGANVEAHKRFRSVIPETLANYGWRVGYLDLFEEAKDLQLKNHRGIQCLAAVHVHQDATKIEKYEENFSRENEHFFTDPARAKEWITGFVV</sequence>
<accession>A0ABN6K9D0</accession>
<protein>
    <recommendedName>
        <fullName evidence="3">STAS/SEC14 domain-containing protein</fullName>
    </recommendedName>
</protein>
<proteinExistence type="predicted"/>
<reference evidence="1 2" key="1">
    <citation type="submission" date="2021-08" db="EMBL/GenBank/DDBJ databases">
        <title>Complete genome sequence of Leptospira kobayashii strain E30.</title>
        <authorList>
            <person name="Nakao R."/>
            <person name="Nakamura S."/>
            <person name="Masuzawa T."/>
            <person name="Koizumi N."/>
        </authorList>
    </citation>
    <scope>NUCLEOTIDE SEQUENCE [LARGE SCALE GENOMIC DNA]</scope>
    <source>
        <strain evidence="1 2">E30</strain>
    </source>
</reference>
<evidence type="ECO:0000313" key="1">
    <source>
        <dbReference type="EMBL" id="BDA77525.1"/>
    </source>
</evidence>
<dbReference type="EMBL" id="AP025028">
    <property type="protein sequence ID" value="BDA77525.1"/>
    <property type="molecule type" value="Genomic_DNA"/>
</dbReference>
<name>A0ABN6K9D0_9LEPT</name>
<keyword evidence="2" id="KW-1185">Reference proteome</keyword>
<evidence type="ECO:0008006" key="3">
    <source>
        <dbReference type="Google" id="ProtNLM"/>
    </source>
</evidence>
<dbReference type="Proteomes" id="UP000245263">
    <property type="component" value="Chromosome 1"/>
</dbReference>
<organism evidence="1 2">
    <name type="scientific">Leptospira kobayashii</name>
    <dbReference type="NCBI Taxonomy" id="1917830"/>
    <lineage>
        <taxon>Bacteria</taxon>
        <taxon>Pseudomonadati</taxon>
        <taxon>Spirochaetota</taxon>
        <taxon>Spirochaetia</taxon>
        <taxon>Leptospirales</taxon>
        <taxon>Leptospiraceae</taxon>
        <taxon>Leptospira</taxon>
    </lineage>
</organism>
<dbReference type="RefSeq" id="WP_109022109.1">
    <property type="nucleotide sequence ID" value="NZ_AP025028.1"/>
</dbReference>
<gene>
    <name evidence="1" type="ORF">LPTSP3_g04550</name>
</gene>